<dbReference type="Gene3D" id="3.40.50.980">
    <property type="match status" value="2"/>
</dbReference>
<dbReference type="PANTHER" id="PTHR45527">
    <property type="entry name" value="NONRIBOSOMAL PEPTIDE SYNTHETASE"/>
    <property type="match status" value="1"/>
</dbReference>
<evidence type="ECO:0000256" key="1">
    <source>
        <dbReference type="ARBA" id="ARBA00001957"/>
    </source>
</evidence>
<dbReference type="Gene3D" id="1.10.1200.10">
    <property type="entry name" value="ACP-like"/>
    <property type="match status" value="1"/>
</dbReference>
<comment type="caution">
    <text evidence="5">The sequence shown here is derived from an EMBL/GenBank/DDBJ whole genome shotgun (WGS) entry which is preliminary data.</text>
</comment>
<dbReference type="SUPFAM" id="SSF52777">
    <property type="entry name" value="CoA-dependent acyltransferases"/>
    <property type="match status" value="2"/>
</dbReference>
<dbReference type="PROSITE" id="PS50075">
    <property type="entry name" value="CARRIER"/>
    <property type="match status" value="1"/>
</dbReference>
<dbReference type="InterPro" id="IPR009081">
    <property type="entry name" value="PP-bd_ACP"/>
</dbReference>
<name>A0ABR9PUZ3_9BACT</name>
<dbReference type="InterPro" id="IPR010071">
    <property type="entry name" value="AA_adenyl_dom"/>
</dbReference>
<dbReference type="InterPro" id="IPR000873">
    <property type="entry name" value="AMP-dep_synth/lig_dom"/>
</dbReference>
<dbReference type="Gene3D" id="2.30.38.10">
    <property type="entry name" value="Luciferase, Domain 3"/>
    <property type="match status" value="1"/>
</dbReference>
<dbReference type="CDD" id="cd05930">
    <property type="entry name" value="A_NRPS"/>
    <property type="match status" value="1"/>
</dbReference>
<dbReference type="PANTHER" id="PTHR45527:SF1">
    <property type="entry name" value="FATTY ACID SYNTHASE"/>
    <property type="match status" value="1"/>
</dbReference>
<keyword evidence="3" id="KW-0597">Phosphoprotein</keyword>
<keyword evidence="2" id="KW-0596">Phosphopantetheine</keyword>
<dbReference type="EMBL" id="JAAIYO010000009">
    <property type="protein sequence ID" value="MBE4751756.1"/>
    <property type="molecule type" value="Genomic_DNA"/>
</dbReference>
<dbReference type="Pfam" id="PF00550">
    <property type="entry name" value="PP-binding"/>
    <property type="match status" value="1"/>
</dbReference>
<dbReference type="InterPro" id="IPR045851">
    <property type="entry name" value="AMP-bd_C_sf"/>
</dbReference>
<evidence type="ECO:0000256" key="3">
    <source>
        <dbReference type="ARBA" id="ARBA00022553"/>
    </source>
</evidence>
<dbReference type="SUPFAM" id="SSF56801">
    <property type="entry name" value="Acetyl-CoA synthetase-like"/>
    <property type="match status" value="1"/>
</dbReference>
<dbReference type="InterPro" id="IPR036736">
    <property type="entry name" value="ACP-like_sf"/>
</dbReference>
<gene>
    <name evidence="5" type="ORF">G4177_26655</name>
</gene>
<dbReference type="PROSITE" id="PS00455">
    <property type="entry name" value="AMP_BINDING"/>
    <property type="match status" value="1"/>
</dbReference>
<dbReference type="Proteomes" id="UP001516472">
    <property type="component" value="Unassembled WGS sequence"/>
</dbReference>
<keyword evidence="6" id="KW-1185">Reference proteome</keyword>
<dbReference type="CDD" id="cd19543">
    <property type="entry name" value="DCL_NRPS"/>
    <property type="match status" value="1"/>
</dbReference>
<dbReference type="Pfam" id="PF13193">
    <property type="entry name" value="AMP-binding_C"/>
    <property type="match status" value="1"/>
</dbReference>
<dbReference type="RefSeq" id="WP_193428955.1">
    <property type="nucleotide sequence ID" value="NZ_CBCSIP010000055.1"/>
</dbReference>
<dbReference type="InterPro" id="IPR001242">
    <property type="entry name" value="Condensation_dom"/>
</dbReference>
<comment type="cofactor">
    <cofactor evidence="1">
        <name>pantetheine 4'-phosphate</name>
        <dbReference type="ChEBI" id="CHEBI:47942"/>
    </cofactor>
</comment>
<dbReference type="PROSITE" id="PS00012">
    <property type="entry name" value="PHOSPHOPANTETHEINE"/>
    <property type="match status" value="1"/>
</dbReference>
<dbReference type="SUPFAM" id="SSF47336">
    <property type="entry name" value="ACP-like"/>
    <property type="match status" value="1"/>
</dbReference>
<dbReference type="InterPro" id="IPR020806">
    <property type="entry name" value="PKS_PP-bd"/>
</dbReference>
<evidence type="ECO:0000313" key="6">
    <source>
        <dbReference type="Proteomes" id="UP001516472"/>
    </source>
</evidence>
<feature type="domain" description="Carrier" evidence="4">
    <location>
        <begin position="993"/>
        <end position="1068"/>
    </location>
</feature>
<dbReference type="NCBIfam" id="TIGR01733">
    <property type="entry name" value="AA-adenyl-dom"/>
    <property type="match status" value="1"/>
</dbReference>
<dbReference type="Pfam" id="PF00501">
    <property type="entry name" value="AMP-binding"/>
    <property type="match status" value="1"/>
</dbReference>
<evidence type="ECO:0000256" key="2">
    <source>
        <dbReference type="ARBA" id="ARBA00022450"/>
    </source>
</evidence>
<dbReference type="InterPro" id="IPR023213">
    <property type="entry name" value="CAT-like_dom_sf"/>
</dbReference>
<dbReference type="SMART" id="SM00823">
    <property type="entry name" value="PKS_PP"/>
    <property type="match status" value="1"/>
</dbReference>
<protein>
    <submittedName>
        <fullName evidence="5">Amino acid adenylation domain-containing protein</fullName>
    </submittedName>
</protein>
<sequence length="1089" mass="120490">MTHAAIDDIYPLSPLQQGLLFHGLYAPGGGQYVLQIVCTLEGPLDPAAFQATWAHLLERHGALRASFAWEEVEEPLQVVHRAVTPPVEAFDWRSFSDDAWRQELAAHLKADRERGFNLEQPPLMRLTLARTGDARHVFVWTCHHLLTDGWSLGLLLREYLATYRALSEGRAPLLPPVRPYRDYIAWVKAQPRDAAERYWRERLRGFTSPTPVPFARTARAGDTPRHAQRTLTFSREHSDALRALAREHALTLNTVFQGAWALLLSRYTREQDVVFGATGSGRPATLPGAESMVGMFINTLPVRVAVEPDAVLVPWLKQLQATQAEAQAHEHSSLTEVQGWSELPRGQPLFDTLLVFENFPRTLAGDAAGGGPRIGDIDVIDYTHFALDLAVIPGEALSLLLTYDLQRFEEAPVSRLLSHVLHLLTRMAAKPHATLGSLDVLPEEERRRLLTEWSQRPVARPMDRPVQALIQEQAARTPERIAVTHWEASLTYGELDSLANRAAHRLIAGGVDADVLVAILAERDLRFPAAVLGVLKAGGGYLPLDPSLPPERLARILEQSRVPTVVVSPGQQALLEEALAKVGGPRPAVVASGELFAQGGLETPPPVRNADASLFYVIYTSGSTGVPKGAMLDHRGKLNHILSMIDFMKLGPDDVMAETATQSFDVSVWQFLAPLVVGARVEIFDTELQYDAPRFLAEVERRGVTVLEVVPSLLANLLEELERLGERRPPLQALRWPMPTGEVLPPAHCRRWLRMYPHKPLLNGYGPTEVCDDTNLFVIEHPPAEDAERVPIGFPLDNLEMYVLDRRMLPVPQGVPGELYIGGVGVARGYLHDPARTAAVFLPNPFASRPGARFYKSGDVCRYREDGALEFVERADFQVKLRGFRIEPGEIETTLQRHPRIKQAVVLVRELGGGKELVAYVSLQDALEGAAAPSRADVEAELRGFLRERLPHYMVPAALVILPFLKLNANGKIDRKALPAPDADLFAKRVVKAPGTPMQQGLVAIWEEVLGRGPIGVDENFFELGGHSLLAIRVLSRMREALGVDVPLRSLFELVTVEQLANKLEALRWAAEAPPASGAGDDEREEFEF</sequence>
<dbReference type="InterPro" id="IPR006162">
    <property type="entry name" value="Ppantetheine_attach_site"/>
</dbReference>
<dbReference type="Pfam" id="PF00668">
    <property type="entry name" value="Condensation"/>
    <property type="match status" value="1"/>
</dbReference>
<dbReference type="InterPro" id="IPR020845">
    <property type="entry name" value="AMP-binding_CS"/>
</dbReference>
<proteinExistence type="predicted"/>
<reference evidence="5 6" key="1">
    <citation type="submission" date="2020-02" db="EMBL/GenBank/DDBJ databases">
        <authorList>
            <person name="Babadi Z.K."/>
            <person name="Risdian C."/>
            <person name="Ebrahimipour G.H."/>
            <person name="Wink J."/>
        </authorList>
    </citation>
    <scope>NUCLEOTIDE SEQUENCE [LARGE SCALE GENOMIC DNA]</scope>
    <source>
        <strain evidence="5 6">ZKHCc1 1396</strain>
    </source>
</reference>
<dbReference type="InterPro" id="IPR025110">
    <property type="entry name" value="AMP-bd_C"/>
</dbReference>
<dbReference type="Gene3D" id="3.30.300.30">
    <property type="match status" value="1"/>
</dbReference>
<dbReference type="Gene3D" id="3.30.559.10">
    <property type="entry name" value="Chloramphenicol acetyltransferase-like domain"/>
    <property type="match status" value="1"/>
</dbReference>
<accession>A0ABR9PUZ3</accession>
<evidence type="ECO:0000259" key="4">
    <source>
        <dbReference type="PROSITE" id="PS50075"/>
    </source>
</evidence>
<dbReference type="Gene3D" id="3.30.559.30">
    <property type="entry name" value="Nonribosomal peptide synthetase, condensation domain"/>
    <property type="match status" value="1"/>
</dbReference>
<organism evidence="5 6">
    <name type="scientific">Corallococcus soli</name>
    <dbReference type="NCBI Taxonomy" id="2710757"/>
    <lineage>
        <taxon>Bacteria</taxon>
        <taxon>Pseudomonadati</taxon>
        <taxon>Myxococcota</taxon>
        <taxon>Myxococcia</taxon>
        <taxon>Myxococcales</taxon>
        <taxon>Cystobacterineae</taxon>
        <taxon>Myxococcaceae</taxon>
        <taxon>Corallococcus</taxon>
    </lineage>
</organism>
<evidence type="ECO:0000313" key="5">
    <source>
        <dbReference type="EMBL" id="MBE4751756.1"/>
    </source>
</evidence>